<dbReference type="EMBL" id="NTGA01000074">
    <property type="protein sequence ID" value="PAY21690.1"/>
    <property type="molecule type" value="Genomic_DNA"/>
</dbReference>
<feature type="region of interest" description="Disordered" evidence="1">
    <location>
        <begin position="176"/>
        <end position="221"/>
    </location>
</feature>
<organism evidence="3 4">
    <name type="scientific">Dietzia natronolimnaea</name>
    <dbReference type="NCBI Taxonomy" id="161920"/>
    <lineage>
        <taxon>Bacteria</taxon>
        <taxon>Bacillati</taxon>
        <taxon>Actinomycetota</taxon>
        <taxon>Actinomycetes</taxon>
        <taxon>Mycobacteriales</taxon>
        <taxon>Dietziaceae</taxon>
        <taxon>Dietzia</taxon>
    </lineage>
</organism>
<dbReference type="InterPro" id="IPR054353">
    <property type="entry name" value="IstA-like_C"/>
</dbReference>
<dbReference type="AlphaFoldDB" id="A0A2A2WKG5"/>
<gene>
    <name evidence="3" type="ORF">CEY15_17610</name>
</gene>
<dbReference type="Proteomes" id="UP000218810">
    <property type="component" value="Unassembled WGS sequence"/>
</dbReference>
<keyword evidence="4" id="KW-1185">Reference proteome</keyword>
<evidence type="ECO:0000256" key="1">
    <source>
        <dbReference type="SAM" id="MobiDB-lite"/>
    </source>
</evidence>
<proteinExistence type="predicted"/>
<evidence type="ECO:0000313" key="4">
    <source>
        <dbReference type="Proteomes" id="UP000218810"/>
    </source>
</evidence>
<sequence>APLLGVLPDDGFATVEWKQLKVGRNYHISCDSQYYSVPYTFAGQLLRVRLTAQSVTIFDGDQVVCVHPRRHGRKGQYSTVLAHAPREHQGIDGLWSRQWFTDRARGFGPATEKVIAQILDRHVIEAQGYLDCQNILETLGKRSRQRLEAACQVLLNQNGAGSYSVLKRVMATIDSDGKAPRPVVPAAATRKPPPPAGTRDDGAIQVRSADHYSRGRSGEGV</sequence>
<evidence type="ECO:0000259" key="2">
    <source>
        <dbReference type="Pfam" id="PF22483"/>
    </source>
</evidence>
<reference evidence="4" key="1">
    <citation type="submission" date="2017-09" db="EMBL/GenBank/DDBJ databases">
        <authorList>
            <person name="Zhang Y."/>
            <person name="Huang X."/>
            <person name="Liu J."/>
            <person name="Lu L."/>
            <person name="Peng K."/>
        </authorList>
    </citation>
    <scope>NUCLEOTIDE SEQUENCE [LARGE SCALE GENOMIC DNA]</scope>
    <source>
        <strain evidence="4">S-XJ-1</strain>
    </source>
</reference>
<dbReference type="RefSeq" id="WP_428844207.1">
    <property type="nucleotide sequence ID" value="NZ_NTGA01000074.1"/>
</dbReference>
<dbReference type="Pfam" id="PF22483">
    <property type="entry name" value="Mu-transpos_C_2"/>
    <property type="match status" value="1"/>
</dbReference>
<feature type="compositionally biased region" description="Basic and acidic residues" evidence="1">
    <location>
        <begin position="198"/>
        <end position="221"/>
    </location>
</feature>
<feature type="domain" description="Transposase for insertion sequence element IS21-like C-terminal" evidence="2">
    <location>
        <begin position="7"/>
        <end position="76"/>
    </location>
</feature>
<accession>A0A2A2WKG5</accession>
<comment type="caution">
    <text evidence="3">The sequence shown here is derived from an EMBL/GenBank/DDBJ whole genome shotgun (WGS) entry which is preliminary data.</text>
</comment>
<feature type="compositionally biased region" description="Low complexity" evidence="1">
    <location>
        <begin position="180"/>
        <end position="190"/>
    </location>
</feature>
<evidence type="ECO:0000313" key="3">
    <source>
        <dbReference type="EMBL" id="PAY21690.1"/>
    </source>
</evidence>
<dbReference type="PANTHER" id="PTHR35004:SF8">
    <property type="entry name" value="TRANSPOSASE RV3428C-RELATED"/>
    <property type="match status" value="1"/>
</dbReference>
<dbReference type="PANTHER" id="PTHR35004">
    <property type="entry name" value="TRANSPOSASE RV3428C-RELATED"/>
    <property type="match status" value="1"/>
</dbReference>
<protein>
    <submittedName>
        <fullName evidence="3">Transposase</fullName>
    </submittedName>
</protein>
<feature type="non-terminal residue" evidence="3">
    <location>
        <position position="1"/>
    </location>
</feature>
<name>A0A2A2WKG5_9ACTN</name>